<dbReference type="Proteomes" id="UP000008037">
    <property type="component" value="Chromosome"/>
</dbReference>
<dbReference type="InParanoid" id="K0IMP8"/>
<dbReference type="EMBL" id="CP002408">
    <property type="protein sequence ID" value="AFU60467.1"/>
    <property type="molecule type" value="Genomic_DNA"/>
</dbReference>
<accession>K0IMP8</accession>
<dbReference type="KEGG" id="nga:Ngar_c35540"/>
<dbReference type="STRING" id="1237085.Ngar_c35540"/>
<name>K0IMP8_NITGG</name>
<dbReference type="HOGENOM" id="CLU_2679069_0_0_2"/>
<protein>
    <submittedName>
        <fullName evidence="1">Uncharacterized protein</fullName>
    </submittedName>
</protein>
<evidence type="ECO:0000313" key="2">
    <source>
        <dbReference type="Proteomes" id="UP000008037"/>
    </source>
</evidence>
<dbReference type="BioCyc" id="CNIT1237085:G1324-3555-MONOMER"/>
<organism evidence="1 2">
    <name type="scientific">Nitrososphaera gargensis (strain Ga9.2)</name>
    <dbReference type="NCBI Taxonomy" id="1237085"/>
    <lineage>
        <taxon>Archaea</taxon>
        <taxon>Nitrososphaerota</taxon>
        <taxon>Nitrososphaeria</taxon>
        <taxon>Nitrososphaerales</taxon>
        <taxon>Nitrososphaeraceae</taxon>
        <taxon>Nitrososphaera</taxon>
    </lineage>
</organism>
<proteinExistence type="predicted"/>
<dbReference type="AlphaFoldDB" id="K0IMP8"/>
<keyword evidence="2" id="KW-1185">Reference proteome</keyword>
<gene>
    <name evidence="1" type="ordered locus">Ngar_c35540</name>
</gene>
<sequence>MLEDFSTFLQFCMKFAIHYMLPLLPLLDIGEHAMTITGHDNFLQRESSQVEKWFARYTKILAVDSLARDIIKAT</sequence>
<reference evidence="1 2" key="1">
    <citation type="journal article" date="2012" name="Environ. Microbiol.">
        <title>The genome of the ammonia-oxidizing Candidatus Nitrososphaera gargensis: insights into metabolic versatility and environmental adaptations.</title>
        <authorList>
            <person name="Spang A."/>
            <person name="Poehlein A."/>
            <person name="Offre P."/>
            <person name="Zumbragel S."/>
            <person name="Haider S."/>
            <person name="Rychlik N."/>
            <person name="Nowka B."/>
            <person name="Schmeisser C."/>
            <person name="Lebedeva E.V."/>
            <person name="Rattei T."/>
            <person name="Bohm C."/>
            <person name="Schmid M."/>
            <person name="Galushko A."/>
            <person name="Hatzenpichler R."/>
            <person name="Weinmaier T."/>
            <person name="Daniel R."/>
            <person name="Schleper C."/>
            <person name="Spieck E."/>
            <person name="Streit W."/>
            <person name="Wagner M."/>
        </authorList>
    </citation>
    <scope>NUCLEOTIDE SEQUENCE [LARGE SCALE GENOMIC DNA]</scope>
    <source>
        <strain evidence="2">Ga9.2</strain>
    </source>
</reference>
<evidence type="ECO:0000313" key="1">
    <source>
        <dbReference type="EMBL" id="AFU60467.1"/>
    </source>
</evidence>